<evidence type="ECO:0000313" key="9">
    <source>
        <dbReference type="Proteomes" id="UP000190852"/>
    </source>
</evidence>
<feature type="transmembrane region" description="Helical" evidence="6">
    <location>
        <begin position="29"/>
        <end position="49"/>
    </location>
</feature>
<dbReference type="InterPro" id="IPR013525">
    <property type="entry name" value="ABC2_TM"/>
</dbReference>
<dbReference type="Gene3D" id="3.40.1710.10">
    <property type="entry name" value="abc type-2 transporter like domain"/>
    <property type="match status" value="1"/>
</dbReference>
<keyword evidence="3 6" id="KW-0812">Transmembrane</keyword>
<evidence type="ECO:0000256" key="6">
    <source>
        <dbReference type="SAM" id="Phobius"/>
    </source>
</evidence>
<dbReference type="PANTHER" id="PTHR30294:SF47">
    <property type="entry name" value="INNER MEMBRANE TRANSPORT PERMEASE YHHJ"/>
    <property type="match status" value="1"/>
</dbReference>
<proteinExistence type="predicted"/>
<dbReference type="AlphaFoldDB" id="A0A1T4ZYS6"/>
<evidence type="ECO:0000256" key="3">
    <source>
        <dbReference type="ARBA" id="ARBA00022692"/>
    </source>
</evidence>
<feature type="domain" description="ABC-2 type transporter transmembrane" evidence="7">
    <location>
        <begin position="30"/>
        <end position="381"/>
    </location>
</feature>
<reference evidence="9" key="1">
    <citation type="submission" date="2017-02" db="EMBL/GenBank/DDBJ databases">
        <authorList>
            <person name="Varghese N."/>
            <person name="Submissions S."/>
        </authorList>
    </citation>
    <scope>NUCLEOTIDE SEQUENCE [LARGE SCALE GENOMIC DNA]</scope>
    <source>
        <strain evidence="9">DSM 24967</strain>
    </source>
</reference>
<keyword evidence="4 6" id="KW-1133">Transmembrane helix</keyword>
<feature type="transmembrane region" description="Helical" evidence="6">
    <location>
        <begin position="199"/>
        <end position="224"/>
    </location>
</feature>
<evidence type="ECO:0000256" key="4">
    <source>
        <dbReference type="ARBA" id="ARBA00022989"/>
    </source>
</evidence>
<organism evidence="8 9">
    <name type="scientific">Parabacteroides chartae</name>
    <dbReference type="NCBI Taxonomy" id="1037355"/>
    <lineage>
        <taxon>Bacteria</taxon>
        <taxon>Pseudomonadati</taxon>
        <taxon>Bacteroidota</taxon>
        <taxon>Bacteroidia</taxon>
        <taxon>Bacteroidales</taxon>
        <taxon>Tannerellaceae</taxon>
        <taxon>Parabacteroides</taxon>
    </lineage>
</organism>
<feature type="transmembrane region" description="Helical" evidence="6">
    <location>
        <begin position="245"/>
        <end position="266"/>
    </location>
</feature>
<dbReference type="Proteomes" id="UP000190852">
    <property type="component" value="Unassembled WGS sequence"/>
</dbReference>
<keyword evidence="9" id="KW-1185">Reference proteome</keyword>
<dbReference type="Pfam" id="PF12698">
    <property type="entry name" value="ABC2_membrane_3"/>
    <property type="match status" value="1"/>
</dbReference>
<evidence type="ECO:0000256" key="5">
    <source>
        <dbReference type="ARBA" id="ARBA00023136"/>
    </source>
</evidence>
<name>A0A1T4ZYS6_9BACT</name>
<keyword evidence="5 6" id="KW-0472">Membrane</keyword>
<feature type="transmembrane region" description="Helical" evidence="6">
    <location>
        <begin position="278"/>
        <end position="300"/>
    </location>
</feature>
<dbReference type="InterPro" id="IPR051449">
    <property type="entry name" value="ABC-2_transporter_component"/>
</dbReference>
<dbReference type="EMBL" id="FUYQ01000001">
    <property type="protein sequence ID" value="SKB27880.1"/>
    <property type="molecule type" value="Genomic_DNA"/>
</dbReference>
<sequence length="395" mass="43860">MNMTQLRISIQSVKNVAIRELRRLVAKPLYIFCMLVAPLFCMVFFLSLMKEGLPVDLPIAVVDLDNSSTSRSLIRQLNAFEQTEVAMQTMSFTDARIAMQKGEVYGIFYIPERFAADATTGKQPRLSFYTNGSYLIAGSLLFKDMKTISVLAGGSVGLKTGTAKGLTEAQIKGQLQPIVVDTHSIGNPWLNYSVYLNNILIPGILQLMIFLVTVFSIGSEIKFATSHEWLRLGNNSVLVSLAGKLLPHTLIFTLVGLLACSLLYGFNAFPLQSGWMPMVANIFLLVLASQAVGVFMIGVLPTLRLGLSFASLFGMITFSIVGLSFPVSEMHPTLQALANLFPLRHYFLIYVDQALNGRELIYCWGHYVALMAFMILPFLIARNLKHALLYFKYIP</sequence>
<accession>A0A1T4ZYS6</accession>
<protein>
    <submittedName>
        <fullName evidence="8">ABC-2 type transport system permease protein</fullName>
    </submittedName>
</protein>
<evidence type="ECO:0000313" key="8">
    <source>
        <dbReference type="EMBL" id="SKB27880.1"/>
    </source>
</evidence>
<comment type="subcellular location">
    <subcellularLocation>
        <location evidence="1">Cell membrane</location>
        <topology evidence="1">Multi-pass membrane protein</topology>
    </subcellularLocation>
</comment>
<dbReference type="GO" id="GO:0140359">
    <property type="term" value="F:ABC-type transporter activity"/>
    <property type="evidence" value="ECO:0007669"/>
    <property type="project" value="InterPro"/>
</dbReference>
<feature type="transmembrane region" description="Helical" evidence="6">
    <location>
        <begin position="364"/>
        <end position="384"/>
    </location>
</feature>
<feature type="transmembrane region" description="Helical" evidence="6">
    <location>
        <begin position="307"/>
        <end position="327"/>
    </location>
</feature>
<dbReference type="PANTHER" id="PTHR30294">
    <property type="entry name" value="MEMBRANE COMPONENT OF ABC TRANSPORTER YHHJ-RELATED"/>
    <property type="match status" value="1"/>
</dbReference>
<gene>
    <name evidence="8" type="ORF">SAMN05660349_00285</name>
</gene>
<evidence type="ECO:0000259" key="7">
    <source>
        <dbReference type="Pfam" id="PF12698"/>
    </source>
</evidence>
<dbReference type="GO" id="GO:0005886">
    <property type="term" value="C:plasma membrane"/>
    <property type="evidence" value="ECO:0007669"/>
    <property type="project" value="UniProtKB-SubCell"/>
</dbReference>
<evidence type="ECO:0000256" key="1">
    <source>
        <dbReference type="ARBA" id="ARBA00004651"/>
    </source>
</evidence>
<keyword evidence="2" id="KW-1003">Cell membrane</keyword>
<evidence type="ECO:0000256" key="2">
    <source>
        <dbReference type="ARBA" id="ARBA00022475"/>
    </source>
</evidence>